<sequence length="94" mass="10695">AKEDICYGIMVAKDLPRFRAKVEGSAFIIKIPDHGVFRFNTFGLAASFLSRHVAKDHKLREFLPAEWKFHALEQLNKQVPSRSQQSLAAIVIED</sequence>
<dbReference type="OrthoDB" id="6119313at2759"/>
<evidence type="ECO:0000313" key="1">
    <source>
        <dbReference type="EMBL" id="EDX08517.1"/>
    </source>
</evidence>
<reference evidence="1 2" key="1">
    <citation type="journal article" date="2007" name="Nature">
        <title>Evolution of genes and genomes on the Drosophila phylogeny.</title>
        <authorList>
            <consortium name="Drosophila 12 Genomes Consortium"/>
            <person name="Clark A.G."/>
            <person name="Eisen M.B."/>
            <person name="Smith D.R."/>
            <person name="Bergman C.M."/>
            <person name="Oliver B."/>
            <person name="Markow T.A."/>
            <person name="Kaufman T.C."/>
            <person name="Kellis M."/>
            <person name="Gelbart W."/>
            <person name="Iyer V.N."/>
            <person name="Pollard D.A."/>
            <person name="Sackton T.B."/>
            <person name="Larracuente A.M."/>
            <person name="Singh N.D."/>
            <person name="Abad J.P."/>
            <person name="Abt D.N."/>
            <person name="Adryan B."/>
            <person name="Aguade M."/>
            <person name="Akashi H."/>
            <person name="Anderson W.W."/>
            <person name="Aquadro C.F."/>
            <person name="Ardell D.H."/>
            <person name="Arguello R."/>
            <person name="Artieri C.G."/>
            <person name="Barbash D.A."/>
            <person name="Barker D."/>
            <person name="Barsanti P."/>
            <person name="Batterham P."/>
            <person name="Batzoglou S."/>
            <person name="Begun D."/>
            <person name="Bhutkar A."/>
            <person name="Blanco E."/>
            <person name="Bosak S.A."/>
            <person name="Bradley R.K."/>
            <person name="Brand A.D."/>
            <person name="Brent M.R."/>
            <person name="Brooks A.N."/>
            <person name="Brown R.H."/>
            <person name="Butlin R.K."/>
            <person name="Caggese C."/>
            <person name="Calvi B.R."/>
            <person name="Bernardo de Carvalho A."/>
            <person name="Caspi A."/>
            <person name="Castrezana S."/>
            <person name="Celniker S.E."/>
            <person name="Chang J.L."/>
            <person name="Chapple C."/>
            <person name="Chatterji S."/>
            <person name="Chinwalla A."/>
            <person name="Civetta A."/>
            <person name="Clifton S.W."/>
            <person name="Comeron J.M."/>
            <person name="Costello J.C."/>
            <person name="Coyne J.A."/>
            <person name="Daub J."/>
            <person name="David R.G."/>
            <person name="Delcher A.L."/>
            <person name="Delehaunty K."/>
            <person name="Do C.B."/>
            <person name="Ebling H."/>
            <person name="Edwards K."/>
            <person name="Eickbush T."/>
            <person name="Evans J.D."/>
            <person name="Filipski A."/>
            <person name="Findeiss S."/>
            <person name="Freyhult E."/>
            <person name="Fulton L."/>
            <person name="Fulton R."/>
            <person name="Garcia A.C."/>
            <person name="Gardiner A."/>
            <person name="Garfield D.A."/>
            <person name="Garvin B.E."/>
            <person name="Gibson G."/>
            <person name="Gilbert D."/>
            <person name="Gnerre S."/>
            <person name="Godfrey J."/>
            <person name="Good R."/>
            <person name="Gotea V."/>
            <person name="Gravely B."/>
            <person name="Greenberg A.J."/>
            <person name="Griffiths-Jones S."/>
            <person name="Gross S."/>
            <person name="Guigo R."/>
            <person name="Gustafson E.A."/>
            <person name="Haerty W."/>
            <person name="Hahn M.W."/>
            <person name="Halligan D.L."/>
            <person name="Halpern A.L."/>
            <person name="Halter G.M."/>
            <person name="Han M.V."/>
            <person name="Heger A."/>
            <person name="Hillier L."/>
            <person name="Hinrichs A.S."/>
            <person name="Holmes I."/>
            <person name="Hoskins R.A."/>
            <person name="Hubisz M.J."/>
            <person name="Hultmark D."/>
            <person name="Huntley M.A."/>
            <person name="Jaffe D.B."/>
            <person name="Jagadeeshan S."/>
            <person name="Jeck W.R."/>
            <person name="Johnson J."/>
            <person name="Jones C.D."/>
            <person name="Jordan W.C."/>
            <person name="Karpen G.H."/>
            <person name="Kataoka E."/>
            <person name="Keightley P.D."/>
            <person name="Kheradpour P."/>
            <person name="Kirkness E.F."/>
            <person name="Koerich L.B."/>
            <person name="Kristiansen K."/>
            <person name="Kudrna D."/>
            <person name="Kulathinal R.J."/>
            <person name="Kumar S."/>
            <person name="Kwok R."/>
            <person name="Lander E."/>
            <person name="Langley C.H."/>
            <person name="Lapoint R."/>
            <person name="Lazzaro B.P."/>
            <person name="Lee S.J."/>
            <person name="Levesque L."/>
            <person name="Li R."/>
            <person name="Lin C.F."/>
            <person name="Lin M.F."/>
            <person name="Lindblad-Toh K."/>
            <person name="Llopart A."/>
            <person name="Long M."/>
            <person name="Low L."/>
            <person name="Lozovsky E."/>
            <person name="Lu J."/>
            <person name="Luo M."/>
            <person name="Machado C.A."/>
            <person name="Makalowski W."/>
            <person name="Marzo M."/>
            <person name="Matsuda M."/>
            <person name="Matzkin L."/>
            <person name="McAllister B."/>
            <person name="McBride C.S."/>
            <person name="McKernan B."/>
            <person name="McKernan K."/>
            <person name="Mendez-Lago M."/>
            <person name="Minx P."/>
            <person name="Mollenhauer M.U."/>
            <person name="Montooth K."/>
            <person name="Mount S.M."/>
            <person name="Mu X."/>
            <person name="Myers E."/>
            <person name="Negre B."/>
            <person name="Newfeld S."/>
            <person name="Nielsen R."/>
            <person name="Noor M.A."/>
            <person name="O'Grady P."/>
            <person name="Pachter L."/>
            <person name="Papaceit M."/>
            <person name="Parisi M.J."/>
            <person name="Parisi M."/>
            <person name="Parts L."/>
            <person name="Pedersen J.S."/>
            <person name="Pesole G."/>
            <person name="Phillippy A.M."/>
            <person name="Ponting C.P."/>
            <person name="Pop M."/>
            <person name="Porcelli D."/>
            <person name="Powell J.R."/>
            <person name="Prohaska S."/>
            <person name="Pruitt K."/>
            <person name="Puig M."/>
            <person name="Quesneville H."/>
            <person name="Ram K.R."/>
            <person name="Rand D."/>
            <person name="Rasmussen M.D."/>
            <person name="Reed L.K."/>
            <person name="Reenan R."/>
            <person name="Reily A."/>
            <person name="Remington K.A."/>
            <person name="Rieger T.T."/>
            <person name="Ritchie M.G."/>
            <person name="Robin C."/>
            <person name="Rogers Y.H."/>
            <person name="Rohde C."/>
            <person name="Rozas J."/>
            <person name="Rubenfield M.J."/>
            <person name="Ruiz A."/>
            <person name="Russo S."/>
            <person name="Salzberg S.L."/>
            <person name="Sanchez-Gracia A."/>
            <person name="Saranga D.J."/>
            <person name="Sato H."/>
            <person name="Schaeffer S.W."/>
            <person name="Schatz M.C."/>
            <person name="Schlenke T."/>
            <person name="Schwartz R."/>
            <person name="Segarra C."/>
            <person name="Singh R.S."/>
            <person name="Sirot L."/>
            <person name="Sirota M."/>
            <person name="Sisneros N.B."/>
            <person name="Smith C.D."/>
            <person name="Smith T.F."/>
            <person name="Spieth J."/>
            <person name="Stage D.E."/>
            <person name="Stark A."/>
            <person name="Stephan W."/>
            <person name="Strausberg R.L."/>
            <person name="Strempel S."/>
            <person name="Sturgill D."/>
            <person name="Sutton G."/>
            <person name="Sutton G.G."/>
            <person name="Tao W."/>
            <person name="Teichmann S."/>
            <person name="Tobari Y.N."/>
            <person name="Tomimura Y."/>
            <person name="Tsolas J.M."/>
            <person name="Valente V.L."/>
            <person name="Venter E."/>
            <person name="Venter J.C."/>
            <person name="Vicario S."/>
            <person name="Vieira F.G."/>
            <person name="Vilella A.J."/>
            <person name="Villasante A."/>
            <person name="Walenz B."/>
            <person name="Wang J."/>
            <person name="Wasserman M."/>
            <person name="Watts T."/>
            <person name="Wilson D."/>
            <person name="Wilson R.K."/>
            <person name="Wing R.A."/>
            <person name="Wolfner M.F."/>
            <person name="Wong A."/>
            <person name="Wong G.K."/>
            <person name="Wu C.I."/>
            <person name="Wu G."/>
            <person name="Yamamoto D."/>
            <person name="Yang H.P."/>
            <person name="Yang S.P."/>
            <person name="Yorke J.A."/>
            <person name="Yoshida K."/>
            <person name="Zdobnov E."/>
            <person name="Zhang P."/>
            <person name="Zhang Y."/>
            <person name="Zimin A.V."/>
            <person name="Baldwin J."/>
            <person name="Abdouelleil A."/>
            <person name="Abdulkadir J."/>
            <person name="Abebe A."/>
            <person name="Abera B."/>
            <person name="Abreu J."/>
            <person name="Acer S.C."/>
            <person name="Aftuck L."/>
            <person name="Alexander A."/>
            <person name="An P."/>
            <person name="Anderson E."/>
            <person name="Anderson S."/>
            <person name="Arachi H."/>
            <person name="Azer M."/>
            <person name="Bachantsang P."/>
            <person name="Barry A."/>
            <person name="Bayul T."/>
            <person name="Berlin A."/>
            <person name="Bessette D."/>
            <person name="Bloom T."/>
            <person name="Blye J."/>
            <person name="Boguslavskiy L."/>
            <person name="Bonnet C."/>
            <person name="Boukhgalter B."/>
            <person name="Bourzgui I."/>
            <person name="Brown A."/>
            <person name="Cahill P."/>
            <person name="Channer S."/>
            <person name="Cheshatsang Y."/>
            <person name="Chuda L."/>
            <person name="Citroen M."/>
            <person name="Collymore A."/>
            <person name="Cooke P."/>
            <person name="Costello M."/>
            <person name="D'Aco K."/>
            <person name="Daza R."/>
            <person name="De Haan G."/>
            <person name="DeGray S."/>
            <person name="DeMaso C."/>
            <person name="Dhargay N."/>
            <person name="Dooley K."/>
            <person name="Dooley E."/>
            <person name="Doricent M."/>
            <person name="Dorje P."/>
            <person name="Dorjee K."/>
            <person name="Dupes A."/>
            <person name="Elong R."/>
            <person name="Falk J."/>
            <person name="Farina A."/>
            <person name="Faro S."/>
            <person name="Ferguson D."/>
            <person name="Fisher S."/>
            <person name="Foley C.D."/>
            <person name="Franke A."/>
            <person name="Friedrich D."/>
            <person name="Gadbois L."/>
            <person name="Gearin G."/>
            <person name="Gearin C.R."/>
            <person name="Giannoukos G."/>
            <person name="Goode T."/>
            <person name="Graham J."/>
            <person name="Grandbois E."/>
            <person name="Grewal S."/>
            <person name="Gyaltsen K."/>
            <person name="Hafez N."/>
            <person name="Hagos B."/>
            <person name="Hall J."/>
            <person name="Henson C."/>
            <person name="Hollinger A."/>
            <person name="Honan T."/>
            <person name="Huard M.D."/>
            <person name="Hughes L."/>
            <person name="Hurhula B."/>
            <person name="Husby M.E."/>
            <person name="Kamat A."/>
            <person name="Kanga B."/>
            <person name="Kashin S."/>
            <person name="Khazanovich D."/>
            <person name="Kisner P."/>
            <person name="Lance K."/>
            <person name="Lara M."/>
            <person name="Lee W."/>
            <person name="Lennon N."/>
            <person name="Letendre F."/>
            <person name="LeVine R."/>
            <person name="Lipovsky A."/>
            <person name="Liu X."/>
            <person name="Liu J."/>
            <person name="Liu S."/>
            <person name="Lokyitsang T."/>
            <person name="Lokyitsang Y."/>
            <person name="Lubonja R."/>
            <person name="Lui A."/>
            <person name="MacDonald P."/>
            <person name="Magnisalis V."/>
            <person name="Maru K."/>
            <person name="Matthews C."/>
            <person name="McCusker W."/>
            <person name="McDonough S."/>
            <person name="Mehta T."/>
            <person name="Meldrim J."/>
            <person name="Meneus L."/>
            <person name="Mihai O."/>
            <person name="Mihalev A."/>
            <person name="Mihova T."/>
            <person name="Mittelman R."/>
            <person name="Mlenga V."/>
            <person name="Montmayeur A."/>
            <person name="Mulrain L."/>
            <person name="Navidi A."/>
            <person name="Naylor J."/>
            <person name="Negash T."/>
            <person name="Nguyen T."/>
            <person name="Nguyen N."/>
            <person name="Nicol R."/>
            <person name="Norbu C."/>
            <person name="Norbu N."/>
            <person name="Novod N."/>
            <person name="O'Neill B."/>
            <person name="Osman S."/>
            <person name="Markiewicz E."/>
            <person name="Oyono O.L."/>
            <person name="Patti C."/>
            <person name="Phunkhang P."/>
            <person name="Pierre F."/>
            <person name="Priest M."/>
            <person name="Raghuraman S."/>
            <person name="Rege F."/>
            <person name="Reyes R."/>
            <person name="Rise C."/>
            <person name="Rogov P."/>
            <person name="Ross K."/>
            <person name="Ryan E."/>
            <person name="Settipalli S."/>
            <person name="Shea T."/>
            <person name="Sherpa N."/>
            <person name="Shi L."/>
            <person name="Shih D."/>
            <person name="Sparrow T."/>
            <person name="Spaulding J."/>
            <person name="Stalker J."/>
            <person name="Stange-Thomann N."/>
            <person name="Stavropoulos S."/>
            <person name="Stone C."/>
            <person name="Strader C."/>
            <person name="Tesfaye S."/>
            <person name="Thomson T."/>
            <person name="Thoulutsang Y."/>
            <person name="Thoulutsang D."/>
            <person name="Topham K."/>
            <person name="Topping I."/>
            <person name="Tsamla T."/>
            <person name="Vassiliev H."/>
            <person name="Vo A."/>
            <person name="Wangchuk T."/>
            <person name="Wangdi T."/>
            <person name="Weiand M."/>
            <person name="Wilkinson J."/>
            <person name="Wilson A."/>
            <person name="Yadav S."/>
            <person name="Young G."/>
            <person name="Yu Q."/>
            <person name="Zembek L."/>
            <person name="Zhong D."/>
            <person name="Zimmer A."/>
            <person name="Zwirko Z."/>
            <person name="Jaffe D.B."/>
            <person name="Alvarez P."/>
            <person name="Brockman W."/>
            <person name="Butler J."/>
            <person name="Chin C."/>
            <person name="Gnerre S."/>
            <person name="Grabherr M."/>
            <person name="Kleber M."/>
            <person name="Mauceli E."/>
            <person name="MacCallum I."/>
        </authorList>
    </citation>
    <scope>NUCLEOTIDE SEQUENCE [LARGE SCALE GENOMIC DNA]</scope>
    <source>
        <strain evidence="2">white501</strain>
    </source>
</reference>
<gene>
    <name evidence="1" type="primary">Dsim\GD11842</name>
    <name evidence="1" type="ORF">Dsim_GD11842</name>
</gene>
<dbReference type="Proteomes" id="UP000000304">
    <property type="component" value="Chromosome 2R"/>
</dbReference>
<name>B4QBJ9_DROSI</name>
<proteinExistence type="predicted"/>
<protein>
    <submittedName>
        <fullName evidence="1">GD11842</fullName>
    </submittedName>
</protein>
<dbReference type="HOGENOM" id="CLU_2392182_0_0_1"/>
<organism evidence="1 2">
    <name type="scientific">Drosophila simulans</name>
    <name type="common">Fruit fly</name>
    <dbReference type="NCBI Taxonomy" id="7240"/>
    <lineage>
        <taxon>Eukaryota</taxon>
        <taxon>Metazoa</taxon>
        <taxon>Ecdysozoa</taxon>
        <taxon>Arthropoda</taxon>
        <taxon>Hexapoda</taxon>
        <taxon>Insecta</taxon>
        <taxon>Pterygota</taxon>
        <taxon>Neoptera</taxon>
        <taxon>Endopterygota</taxon>
        <taxon>Diptera</taxon>
        <taxon>Brachycera</taxon>
        <taxon>Muscomorpha</taxon>
        <taxon>Ephydroidea</taxon>
        <taxon>Drosophilidae</taxon>
        <taxon>Drosophila</taxon>
        <taxon>Sophophora</taxon>
    </lineage>
</organism>
<dbReference type="Bgee" id="FBgn0183579">
    <property type="expression patterns" value="Expressed in embryo and 3 other cell types or tissues"/>
</dbReference>
<feature type="non-terminal residue" evidence="1">
    <location>
        <position position="1"/>
    </location>
</feature>
<dbReference type="STRING" id="7240.B4QBJ9"/>
<dbReference type="EMBL" id="CM000362">
    <property type="protein sequence ID" value="EDX08517.1"/>
    <property type="molecule type" value="Genomic_DNA"/>
</dbReference>
<keyword evidence="2" id="KW-1185">Reference proteome</keyword>
<accession>B4QBJ9</accession>
<evidence type="ECO:0000313" key="2">
    <source>
        <dbReference type="Proteomes" id="UP000000304"/>
    </source>
</evidence>
<dbReference type="AlphaFoldDB" id="B4QBJ9"/>